<protein>
    <recommendedName>
        <fullName evidence="3">Arrestin-like N-terminal domain-containing protein</fullName>
    </recommendedName>
</protein>
<proteinExistence type="predicted"/>
<accession>V2YP03</accession>
<name>V2YP03_MONRO</name>
<dbReference type="Proteomes" id="UP000017559">
    <property type="component" value="Unassembled WGS sequence"/>
</dbReference>
<organism evidence="1 2">
    <name type="scientific">Moniliophthora roreri (strain MCA 2997)</name>
    <name type="common">Cocoa frosty pod rot fungus</name>
    <name type="synonym">Crinipellis roreri</name>
    <dbReference type="NCBI Taxonomy" id="1381753"/>
    <lineage>
        <taxon>Eukaryota</taxon>
        <taxon>Fungi</taxon>
        <taxon>Dikarya</taxon>
        <taxon>Basidiomycota</taxon>
        <taxon>Agaricomycotina</taxon>
        <taxon>Agaricomycetes</taxon>
        <taxon>Agaricomycetidae</taxon>
        <taxon>Agaricales</taxon>
        <taxon>Marasmiineae</taxon>
        <taxon>Marasmiaceae</taxon>
        <taxon>Moniliophthora</taxon>
    </lineage>
</organism>
<evidence type="ECO:0000313" key="1">
    <source>
        <dbReference type="EMBL" id="ESK93409.1"/>
    </source>
</evidence>
<dbReference type="STRING" id="1381753.V2YP03"/>
<dbReference type="AlphaFoldDB" id="V2YP03"/>
<gene>
    <name evidence="1" type="ORF">Moror_1820</name>
</gene>
<reference evidence="1 2" key="1">
    <citation type="journal article" date="2014" name="BMC Genomics">
        <title>Genome and secretome analysis of the hemibiotrophic fungal pathogen, Moniliophthora roreri, which causes frosty pod rot disease of cacao: mechanisms of the biotrophic and necrotrophic phases.</title>
        <authorList>
            <person name="Meinhardt L.W."/>
            <person name="Costa G.G.L."/>
            <person name="Thomazella D.P.T."/>
            <person name="Teixeira P.J.P.L."/>
            <person name="Carazzolle M.F."/>
            <person name="Schuster S.C."/>
            <person name="Carlson J.E."/>
            <person name="Guiltinan M.J."/>
            <person name="Mieczkowski P."/>
            <person name="Farmer A."/>
            <person name="Ramaraj T."/>
            <person name="Crozier J."/>
            <person name="Davis R.E."/>
            <person name="Shao J."/>
            <person name="Melnick R.L."/>
            <person name="Pereira G.A.G."/>
            <person name="Bailey B.A."/>
        </authorList>
    </citation>
    <scope>NUCLEOTIDE SEQUENCE [LARGE SCALE GENOMIC DNA]</scope>
    <source>
        <strain evidence="1 2">MCA 2997</strain>
    </source>
</reference>
<sequence>MALPLPEYTPSLPSPRYSADPMCGETTLASTSRSISIHRTPTRTFTKDFGSMTVTLEQQEETATCPSYGRNGLIAGNIMFREAGPILQVQLKLAGKLRLNVSGCNGGSKSVKTINETFDLWSTSSSTPTCPETLPFATVLPSTFQDGDTSRPLPPSYEVTYTGVPGLFAKCSYYLQILIKSRSPIWTRKKFFHLPLHYIPRKRPHQPVLNGRDFISTVKVLPEEWHQSSSVLKVRYAHKNILKPVDIHFFVPIVRVFGLSDTIPIHIQFSGPLSSLQKVYSHLILEDESLPKWEQAKRAQTSMVLSVTLRRQISIEVKGRQAYKNWVIGDGVLRPTAPPFVEPDQGLRSPGDIEEMDWEGEMRCKEDVRVGQFNAGSIAVRDYILFSISSPSTAIPFHAVANAVAISLTTDPWSAVV</sequence>
<dbReference type="HOGENOM" id="CLU_049916_0_0_1"/>
<evidence type="ECO:0000313" key="2">
    <source>
        <dbReference type="Proteomes" id="UP000017559"/>
    </source>
</evidence>
<dbReference type="OrthoDB" id="3252135at2759"/>
<evidence type="ECO:0008006" key="3">
    <source>
        <dbReference type="Google" id="ProtNLM"/>
    </source>
</evidence>
<keyword evidence="2" id="KW-1185">Reference proteome</keyword>
<comment type="caution">
    <text evidence="1">The sequence shown here is derived from an EMBL/GenBank/DDBJ whole genome shotgun (WGS) entry which is preliminary data.</text>
</comment>
<dbReference type="KEGG" id="mrr:Moror_1820"/>
<dbReference type="EMBL" id="AWSO01000201">
    <property type="protein sequence ID" value="ESK93409.1"/>
    <property type="molecule type" value="Genomic_DNA"/>
</dbReference>